<dbReference type="EMBL" id="JAGQLM010000131">
    <property type="protein sequence ID" value="MCA9375275.1"/>
    <property type="molecule type" value="Genomic_DNA"/>
</dbReference>
<dbReference type="SMART" id="SM00855">
    <property type="entry name" value="PGAM"/>
    <property type="match status" value="1"/>
</dbReference>
<sequence length="178" mass="19959">MIHKDTNLEVYLTRHAESVANQSPHIVAGRSSESPLSEKGQQQARRLGKVLKQDAPFDAVFTSPLLRSSETCKIACEEAGVIIEAEVAKEIEEFTQGDWEGAERKDLYSGDRLTYIEAKGYLLTPPNGESQRMVERRVSNWFEDKILYNESYIGSPKSVLVFTHGFSNQVFSSLCNAL</sequence>
<dbReference type="Gene3D" id="3.40.50.1240">
    <property type="entry name" value="Phosphoglycerate mutase-like"/>
    <property type="match status" value="1"/>
</dbReference>
<dbReference type="Proteomes" id="UP000748332">
    <property type="component" value="Unassembled WGS sequence"/>
</dbReference>
<feature type="active site" description="Tele-phosphohistidine intermediate" evidence="1">
    <location>
        <position position="15"/>
    </location>
</feature>
<dbReference type="CDD" id="cd07067">
    <property type="entry name" value="HP_PGM_like"/>
    <property type="match status" value="1"/>
</dbReference>
<dbReference type="PANTHER" id="PTHR47927">
    <property type="entry name" value="PUTATIVE-RELATED"/>
    <property type="match status" value="1"/>
</dbReference>
<evidence type="ECO:0000313" key="4">
    <source>
        <dbReference type="EMBL" id="MCA9375275.1"/>
    </source>
</evidence>
<organism evidence="4 5">
    <name type="scientific">Candidatus Dojkabacteria bacterium</name>
    <dbReference type="NCBI Taxonomy" id="2099670"/>
    <lineage>
        <taxon>Bacteria</taxon>
        <taxon>Candidatus Dojkabacteria</taxon>
    </lineage>
</organism>
<dbReference type="Pfam" id="PF00300">
    <property type="entry name" value="His_Phos_1"/>
    <property type="match status" value="1"/>
</dbReference>
<gene>
    <name evidence="4" type="ORF">KC622_03015</name>
</gene>
<evidence type="ECO:0000256" key="3">
    <source>
        <dbReference type="SAM" id="MobiDB-lite"/>
    </source>
</evidence>
<dbReference type="InterPro" id="IPR029033">
    <property type="entry name" value="His_PPase_superfam"/>
</dbReference>
<dbReference type="AlphaFoldDB" id="A0A955KWM3"/>
<dbReference type="SUPFAM" id="SSF53254">
    <property type="entry name" value="Phosphoglycerate mutase-like"/>
    <property type="match status" value="1"/>
</dbReference>
<reference evidence="4" key="1">
    <citation type="submission" date="2020-04" db="EMBL/GenBank/DDBJ databases">
        <authorList>
            <person name="Zhang T."/>
        </authorList>
    </citation>
    <scope>NUCLEOTIDE SEQUENCE</scope>
    <source>
        <strain evidence="4">HKST-UBA16</strain>
    </source>
</reference>
<proteinExistence type="predicted"/>
<evidence type="ECO:0000256" key="1">
    <source>
        <dbReference type="PIRSR" id="PIRSR613078-1"/>
    </source>
</evidence>
<evidence type="ECO:0000256" key="2">
    <source>
        <dbReference type="PIRSR" id="PIRSR613078-2"/>
    </source>
</evidence>
<feature type="binding site" evidence="2">
    <location>
        <begin position="14"/>
        <end position="21"/>
    </location>
    <ligand>
        <name>substrate</name>
    </ligand>
</feature>
<dbReference type="PANTHER" id="PTHR47927:SF2">
    <property type="entry name" value="PHOSPHOGLYCERATE MUTASE FAMILY PROTEIN"/>
    <property type="match status" value="1"/>
</dbReference>
<feature type="region of interest" description="Disordered" evidence="3">
    <location>
        <begin position="22"/>
        <end position="44"/>
    </location>
</feature>
<evidence type="ECO:0000313" key="5">
    <source>
        <dbReference type="Proteomes" id="UP000748332"/>
    </source>
</evidence>
<feature type="active site" description="Proton donor/acceptor" evidence="1">
    <location>
        <position position="93"/>
    </location>
</feature>
<feature type="compositionally biased region" description="Polar residues" evidence="3">
    <location>
        <begin position="31"/>
        <end position="44"/>
    </location>
</feature>
<protein>
    <submittedName>
        <fullName evidence="4">Phosphoglycerate mutase family protein</fullName>
    </submittedName>
</protein>
<reference evidence="4" key="2">
    <citation type="journal article" date="2021" name="Microbiome">
        <title>Successional dynamics and alternative stable states in a saline activated sludge microbial community over 9 years.</title>
        <authorList>
            <person name="Wang Y."/>
            <person name="Ye J."/>
            <person name="Ju F."/>
            <person name="Liu L."/>
            <person name="Boyd J.A."/>
            <person name="Deng Y."/>
            <person name="Parks D.H."/>
            <person name="Jiang X."/>
            <person name="Yin X."/>
            <person name="Woodcroft B.J."/>
            <person name="Tyson G.W."/>
            <person name="Hugenholtz P."/>
            <person name="Polz M.F."/>
            <person name="Zhang T."/>
        </authorList>
    </citation>
    <scope>NUCLEOTIDE SEQUENCE</scope>
    <source>
        <strain evidence="4">HKST-UBA16</strain>
    </source>
</reference>
<dbReference type="InterPro" id="IPR013078">
    <property type="entry name" value="His_Pase_superF_clade-1"/>
</dbReference>
<feature type="binding site" evidence="2">
    <location>
        <position position="67"/>
    </location>
    <ligand>
        <name>substrate</name>
    </ligand>
</feature>
<comment type="caution">
    <text evidence="4">The sequence shown here is derived from an EMBL/GenBank/DDBJ whole genome shotgun (WGS) entry which is preliminary data.</text>
</comment>
<accession>A0A955KWM3</accession>
<name>A0A955KWM3_9BACT</name>